<evidence type="ECO:0000256" key="1">
    <source>
        <dbReference type="ARBA" id="ARBA00022679"/>
    </source>
</evidence>
<dbReference type="PIRSF" id="PIRSF036406">
    <property type="entry name" value="Hept_kin"/>
    <property type="match status" value="1"/>
</dbReference>
<dbReference type="RefSeq" id="WP_165236673.1">
    <property type="nucleotide sequence ID" value="NZ_CP049257.1"/>
</dbReference>
<evidence type="ECO:0000313" key="9">
    <source>
        <dbReference type="Proteomes" id="UP000502996"/>
    </source>
</evidence>
<accession>A0A6G6WI65</accession>
<dbReference type="EMBL" id="CP049257">
    <property type="protein sequence ID" value="QIG44785.1"/>
    <property type="molecule type" value="Genomic_DNA"/>
</dbReference>
<dbReference type="InterPro" id="IPR001174">
    <property type="entry name" value="HddA/FKP"/>
</dbReference>
<dbReference type="AlphaFoldDB" id="A0A6G6WI65"/>
<dbReference type="Gene3D" id="3.30.230.120">
    <property type="match status" value="1"/>
</dbReference>
<evidence type="ECO:0000256" key="4">
    <source>
        <dbReference type="ARBA" id="ARBA00022840"/>
    </source>
</evidence>
<organism evidence="8 9">
    <name type="scientific">Nocardioides anomalus</name>
    <dbReference type="NCBI Taxonomy" id="2712223"/>
    <lineage>
        <taxon>Bacteria</taxon>
        <taxon>Bacillati</taxon>
        <taxon>Actinomycetota</taxon>
        <taxon>Actinomycetes</taxon>
        <taxon>Propionibacteriales</taxon>
        <taxon>Nocardioidaceae</taxon>
        <taxon>Nocardioides</taxon>
    </lineage>
</organism>
<comment type="similarity">
    <text evidence="5">Belongs to the GHMP kinase family.</text>
</comment>
<dbReference type="GO" id="GO:0050201">
    <property type="term" value="F:fucokinase activity"/>
    <property type="evidence" value="ECO:0007669"/>
    <property type="project" value="TreeGrafter"/>
</dbReference>
<gene>
    <name evidence="8" type="ORF">G5V58_20170</name>
</gene>
<keyword evidence="4" id="KW-0067">ATP-binding</keyword>
<evidence type="ECO:0000259" key="6">
    <source>
        <dbReference type="Pfam" id="PF00288"/>
    </source>
</evidence>
<evidence type="ECO:0000256" key="2">
    <source>
        <dbReference type="ARBA" id="ARBA00022741"/>
    </source>
</evidence>
<dbReference type="PROSITE" id="PS00627">
    <property type="entry name" value="GHMP_KINASES_ATP"/>
    <property type="match status" value="1"/>
</dbReference>
<reference evidence="8 9" key="1">
    <citation type="submission" date="2020-02" db="EMBL/GenBank/DDBJ databases">
        <title>Full genome sequence of Nocardioides sp. R-3366.</title>
        <authorList>
            <person name="Im W.-T."/>
        </authorList>
    </citation>
    <scope>NUCLEOTIDE SEQUENCE [LARGE SCALE GENOMIC DNA]</scope>
    <source>
        <strain evidence="8 9">R-3366</strain>
    </source>
</reference>
<feature type="domain" description="GHMP kinase C-terminal" evidence="7">
    <location>
        <begin position="229"/>
        <end position="306"/>
    </location>
</feature>
<dbReference type="Proteomes" id="UP000502996">
    <property type="component" value="Chromosome"/>
</dbReference>
<protein>
    <submittedName>
        <fullName evidence="8">Galactokinase</fullName>
    </submittedName>
</protein>
<dbReference type="GO" id="GO:0005524">
    <property type="term" value="F:ATP binding"/>
    <property type="evidence" value="ECO:0007669"/>
    <property type="project" value="UniProtKB-KW"/>
</dbReference>
<name>A0A6G6WI65_9ACTN</name>
<sequence length="326" mass="35912">MLITRTPLRITLGGGGTDLPSYYEEHGGMVVSAAITKHIYISVNRTFTDDYFLKYSQLERVDEPGQIEHPIVREVLKAHDIGPSVEIVSTADIPSGTGLGSSGSFTVGLLKAVHAMQRNHVSASDLGREACEIEIDRLGRTVGKQDQYIASFGGITRFDFNPDGSVDVAPARLSSDTVHDLEQHLLMFFTGYSRAADEVLAEQVVKSQQRDQSMIDNLHFVKDLGLRQLDALERDDVSGFAELMHEHWLNKKKRSSSMSNPRIDHLYDLGRDAGARGGKLVGAGAGGFLMFYAEDTRRVRAAMREEGLSELRFGIDPAGSTMLVRE</sequence>
<keyword evidence="1" id="KW-0808">Transferase</keyword>
<keyword evidence="3 8" id="KW-0418">Kinase</keyword>
<evidence type="ECO:0000256" key="3">
    <source>
        <dbReference type="ARBA" id="ARBA00022777"/>
    </source>
</evidence>
<proteinExistence type="inferred from homology"/>
<dbReference type="SUPFAM" id="SSF54211">
    <property type="entry name" value="Ribosomal protein S5 domain 2-like"/>
    <property type="match status" value="1"/>
</dbReference>
<dbReference type="InterPro" id="IPR020568">
    <property type="entry name" value="Ribosomal_Su5_D2-typ_SF"/>
</dbReference>
<feature type="domain" description="GHMP kinase N-terminal" evidence="6">
    <location>
        <begin position="74"/>
        <end position="154"/>
    </location>
</feature>
<evidence type="ECO:0000313" key="8">
    <source>
        <dbReference type="EMBL" id="QIG44785.1"/>
    </source>
</evidence>
<keyword evidence="2" id="KW-0547">Nucleotide-binding</keyword>
<dbReference type="SUPFAM" id="SSF55060">
    <property type="entry name" value="GHMP Kinase, C-terminal domain"/>
    <property type="match status" value="1"/>
</dbReference>
<dbReference type="InterPro" id="IPR013750">
    <property type="entry name" value="GHMP_kinase_C_dom"/>
</dbReference>
<dbReference type="Pfam" id="PF08544">
    <property type="entry name" value="GHMP_kinases_C"/>
    <property type="match status" value="1"/>
</dbReference>
<dbReference type="GO" id="GO:0042352">
    <property type="term" value="P:GDP-L-fucose salvage"/>
    <property type="evidence" value="ECO:0007669"/>
    <property type="project" value="TreeGrafter"/>
</dbReference>
<dbReference type="InterPro" id="IPR006204">
    <property type="entry name" value="GHMP_kinase_N_dom"/>
</dbReference>
<dbReference type="InterPro" id="IPR006203">
    <property type="entry name" value="GHMP_knse_ATP-bd_CS"/>
</dbReference>
<dbReference type="PANTHER" id="PTHR32463">
    <property type="entry name" value="L-FUCOSE KINASE"/>
    <property type="match status" value="1"/>
</dbReference>
<evidence type="ECO:0000256" key="5">
    <source>
        <dbReference type="ARBA" id="ARBA00038121"/>
    </source>
</evidence>
<keyword evidence="9" id="KW-1185">Reference proteome</keyword>
<dbReference type="KEGG" id="nano:G5V58_20170"/>
<dbReference type="PRINTS" id="PR00960">
    <property type="entry name" value="LMBPPROTEIN"/>
</dbReference>
<dbReference type="InterPro" id="IPR014606">
    <property type="entry name" value="Heptose_7-P_kinase"/>
</dbReference>
<dbReference type="PANTHER" id="PTHR32463:SF0">
    <property type="entry name" value="L-FUCOSE KINASE"/>
    <property type="match status" value="1"/>
</dbReference>
<dbReference type="InterPro" id="IPR036554">
    <property type="entry name" value="GHMP_kinase_C_sf"/>
</dbReference>
<evidence type="ECO:0000259" key="7">
    <source>
        <dbReference type="Pfam" id="PF08544"/>
    </source>
</evidence>
<dbReference type="InterPro" id="IPR052203">
    <property type="entry name" value="GHMP_Kinase-Related"/>
</dbReference>
<dbReference type="Pfam" id="PF00288">
    <property type="entry name" value="GHMP_kinases_N"/>
    <property type="match status" value="1"/>
</dbReference>